<proteinExistence type="predicted"/>
<protein>
    <submittedName>
        <fullName evidence="1">Uncharacterized protein</fullName>
    </submittedName>
</protein>
<dbReference type="AlphaFoldDB" id="D3S352"/>
<dbReference type="RefSeq" id="WP_012965031.1">
    <property type="nucleotide sequence ID" value="NC_013849.1"/>
</dbReference>
<dbReference type="Proteomes" id="UP000002613">
    <property type="component" value="Chromosome"/>
</dbReference>
<accession>D3S352</accession>
<dbReference type="HOGENOM" id="CLU_1178099_0_0_2"/>
<dbReference type="KEGG" id="fpl:Ferp_0511"/>
<keyword evidence="2" id="KW-1185">Reference proteome</keyword>
<name>D3S352_FERPA</name>
<evidence type="ECO:0000313" key="2">
    <source>
        <dbReference type="Proteomes" id="UP000002613"/>
    </source>
</evidence>
<dbReference type="PaxDb" id="589924-Ferp_0511"/>
<dbReference type="EMBL" id="CP001899">
    <property type="protein sequence ID" value="ADC64685.1"/>
    <property type="molecule type" value="Genomic_DNA"/>
</dbReference>
<dbReference type="GeneID" id="8778012"/>
<organism evidence="1 2">
    <name type="scientific">Ferroglobus placidus (strain DSM 10642 / AEDII12DO)</name>
    <dbReference type="NCBI Taxonomy" id="589924"/>
    <lineage>
        <taxon>Archaea</taxon>
        <taxon>Methanobacteriati</taxon>
        <taxon>Methanobacteriota</taxon>
        <taxon>Archaeoglobi</taxon>
        <taxon>Archaeoglobales</taxon>
        <taxon>Archaeoglobaceae</taxon>
        <taxon>Ferroglobus</taxon>
    </lineage>
</organism>
<evidence type="ECO:0000313" key="1">
    <source>
        <dbReference type="EMBL" id="ADC64685.1"/>
    </source>
</evidence>
<reference evidence="1 2" key="2">
    <citation type="journal article" date="2011" name="Stand. Genomic Sci.">
        <title>Complete genome sequence of Ferroglobus placidus AEDII12DO.</title>
        <authorList>
            <person name="Anderson I."/>
            <person name="Risso C."/>
            <person name="Holmes D."/>
            <person name="Lucas S."/>
            <person name="Copeland A."/>
            <person name="Lapidus A."/>
            <person name="Cheng J.F."/>
            <person name="Bruce D."/>
            <person name="Goodwin L."/>
            <person name="Pitluck S."/>
            <person name="Saunders E."/>
            <person name="Brettin T."/>
            <person name="Detter J.C."/>
            <person name="Han C."/>
            <person name="Tapia R."/>
            <person name="Larimer F."/>
            <person name="Land M."/>
            <person name="Hauser L."/>
            <person name="Woyke T."/>
            <person name="Lovley D."/>
            <person name="Kyrpides N."/>
            <person name="Ivanova N."/>
        </authorList>
    </citation>
    <scope>NUCLEOTIDE SEQUENCE [LARGE SCALE GENOMIC DNA]</scope>
    <source>
        <strain evidence="2">DSM 10642 / AEDII12DO</strain>
    </source>
</reference>
<reference evidence="2" key="1">
    <citation type="submission" date="2010-02" db="EMBL/GenBank/DDBJ databases">
        <title>Complete sequence of Ferroglobus placidus DSM 10642.</title>
        <authorList>
            <consortium name="US DOE Joint Genome Institute"/>
            <person name="Lucas S."/>
            <person name="Copeland A."/>
            <person name="Lapidus A."/>
            <person name="Cheng J.-F."/>
            <person name="Bruce D."/>
            <person name="Goodwin L."/>
            <person name="Pitluck S."/>
            <person name="Saunders E."/>
            <person name="Brettin T."/>
            <person name="Detter J.C."/>
            <person name="Han C."/>
            <person name="Tapia R."/>
            <person name="Larimer F."/>
            <person name="Land M."/>
            <person name="Hauser L."/>
            <person name="Kyrpides N."/>
            <person name="Ivanova N."/>
            <person name="Holmes D."/>
            <person name="Lovley D."/>
            <person name="Kyrpides N."/>
            <person name="Anderson I.J."/>
            <person name="Woyke T."/>
        </authorList>
    </citation>
    <scope>NUCLEOTIDE SEQUENCE [LARGE SCALE GENOMIC DNA]</scope>
    <source>
        <strain evidence="2">DSM 10642 / AEDII12DO</strain>
    </source>
</reference>
<gene>
    <name evidence="1" type="ordered locus">Ferp_0511</name>
</gene>
<dbReference type="STRING" id="589924.Ferp_0511"/>
<sequence>MEESVRIRKEGGIIKVTGPMEVLARKGELVIYPRGVAEAKTRTETSEPDIEIVLPGLPTSEIVVVPEEEEKEEGEEKEGEEKEEVKIIETEEGDVLILCREKDITTERSLALVNLLVNHDLQRITIVTEKRKITLDEMPSGVDVQNWLQLAVDIATGVRSNRKHDIVALNPWKIVNDFPASIKDRAVRAARKLADRYGFDEETTGFLAWRLAAKTLDAARTQRWEDEFARIVLSS</sequence>